<dbReference type="PROSITE" id="PS00216">
    <property type="entry name" value="SUGAR_TRANSPORT_1"/>
    <property type="match status" value="1"/>
</dbReference>
<feature type="transmembrane region" description="Helical" evidence="8">
    <location>
        <begin position="388"/>
        <end position="409"/>
    </location>
</feature>
<dbReference type="InterPro" id="IPR020846">
    <property type="entry name" value="MFS_dom"/>
</dbReference>
<keyword evidence="3 8" id="KW-0812">Transmembrane</keyword>
<feature type="transmembrane region" description="Helical" evidence="8">
    <location>
        <begin position="207"/>
        <end position="228"/>
    </location>
</feature>
<dbReference type="PANTHER" id="PTHR48022:SF85">
    <property type="entry name" value="OS09G0452300 PROTEIN"/>
    <property type="match status" value="1"/>
</dbReference>
<evidence type="ECO:0000256" key="1">
    <source>
        <dbReference type="ARBA" id="ARBA00004141"/>
    </source>
</evidence>
<feature type="transmembrane region" description="Helical" evidence="8">
    <location>
        <begin position="240"/>
        <end position="261"/>
    </location>
</feature>
<feature type="transmembrane region" description="Helical" evidence="8">
    <location>
        <begin position="267"/>
        <end position="291"/>
    </location>
</feature>
<dbReference type="AlphaFoldDB" id="A0A0C9SAU7"/>
<dbReference type="InterPro" id="IPR050360">
    <property type="entry name" value="MFS_Sugar_Transporters"/>
</dbReference>
<dbReference type="Gene3D" id="1.20.1250.20">
    <property type="entry name" value="MFS general substrate transporter like domains"/>
    <property type="match status" value="1"/>
</dbReference>
<reference evidence="10" key="1">
    <citation type="submission" date="2015-02" db="EMBL/GenBank/DDBJ databases">
        <title>A transcriptome of Wollemia nobilis - a relic of Gondwana.</title>
        <authorList>
            <person name="Chia J.Y."/>
            <person name="Leong Y.S."/>
            <person name="Abdul Karim S."/>
            <person name="Wan Azmi N."/>
            <person name="Hercus R."/>
            <person name="Croft L."/>
        </authorList>
    </citation>
    <scope>NUCLEOTIDE SEQUENCE</scope>
    <source>
        <strain evidence="10">MaeBrown</strain>
        <tissue evidence="10">Leaf</tissue>
    </source>
</reference>
<dbReference type="GO" id="GO:0016020">
    <property type="term" value="C:membrane"/>
    <property type="evidence" value="ECO:0007669"/>
    <property type="project" value="UniProtKB-SubCell"/>
</dbReference>
<feature type="transmembrane region" description="Helical" evidence="8">
    <location>
        <begin position="150"/>
        <end position="173"/>
    </location>
</feature>
<comment type="similarity">
    <text evidence="2 6">Belongs to the major facilitator superfamily. Sugar transporter (TC 2.A.1.1) family.</text>
</comment>
<evidence type="ECO:0000256" key="3">
    <source>
        <dbReference type="ARBA" id="ARBA00022692"/>
    </source>
</evidence>
<dbReference type="SUPFAM" id="SSF103473">
    <property type="entry name" value="MFS general substrate transporter"/>
    <property type="match status" value="1"/>
</dbReference>
<dbReference type="NCBIfam" id="TIGR00879">
    <property type="entry name" value="SP"/>
    <property type="match status" value="1"/>
</dbReference>
<dbReference type="InterPro" id="IPR005829">
    <property type="entry name" value="Sugar_transporter_CS"/>
</dbReference>
<feature type="transmembrane region" description="Helical" evidence="8">
    <location>
        <begin position="484"/>
        <end position="504"/>
    </location>
</feature>
<feature type="transmembrane region" description="Helical" evidence="8">
    <location>
        <begin position="510"/>
        <end position="534"/>
    </location>
</feature>
<sequence length="557" mass="60727">MNSSVIIPDFASRSSLCPNLGVGGQNYYIPVIWRRDFRASVKWVPSFTAPLLCCSTRRIPTCRVRPVEKESENPTEGEPKTSDDASSNHLSDSINKESYISMRFDGGWLPSFPHVLMASISNILFGYHIGVMNGPITSIAHVLGFEGDPLMEGLVVSIFVAAAFVGSFSASLVADRIGRRRTLQLDALPLIFGALVSAEANSSNEMILGRLLVGLGIGANTVLVPIYISEVSPTKYRGSLGTISQLATCVGIIVALVLGVPCETDSYWWRVMFRIASVMGFVLMVGMQFVVESPRWLAKDGRWEEAKTVISQLWGKSEVESALKDLKDANNLNTSCEEANWSELLTKRHYKAPAIGGTLFILQQFAGINGVLYFSSLTFSDAGISDNIVASIAVGISNFAGAITALYLMEKQGRRSLLVGSYLGMACSMFLLVIPFGAPIDEQMSHFISVFGTLMYVFTFALGAGPITGLIIPELSSTRTRAKTMAFSLCVHWVCNFIIGLFFLDTVEKLGLPVVYTSFGIVSLLAVAFTYSFVIETKGRSLEEIEFLLNATSEQRD</sequence>
<keyword evidence="5 8" id="KW-0472">Membrane</keyword>
<name>A0A0C9SAU7_9CONI</name>
<feature type="transmembrane region" description="Helical" evidence="8">
    <location>
        <begin position="450"/>
        <end position="472"/>
    </location>
</feature>
<feature type="domain" description="Major facilitator superfamily (MFS) profile" evidence="9">
    <location>
        <begin position="114"/>
        <end position="538"/>
    </location>
</feature>
<keyword evidence="6" id="KW-0813">Transport</keyword>
<feature type="compositionally biased region" description="Basic and acidic residues" evidence="7">
    <location>
        <begin position="65"/>
        <end position="83"/>
    </location>
</feature>
<protein>
    <submittedName>
        <fullName evidence="10">TSA: Wollemia nobilis Ref_Wollemi_Transcript_1834_2037 transcribed RNA sequence</fullName>
    </submittedName>
</protein>
<evidence type="ECO:0000256" key="6">
    <source>
        <dbReference type="RuleBase" id="RU003346"/>
    </source>
</evidence>
<dbReference type="InterPro" id="IPR005828">
    <property type="entry name" value="MFS_sugar_transport-like"/>
</dbReference>
<accession>A0A0C9SAU7</accession>
<dbReference type="PRINTS" id="PR00171">
    <property type="entry name" value="SUGRTRNSPORT"/>
</dbReference>
<evidence type="ECO:0000256" key="5">
    <source>
        <dbReference type="ARBA" id="ARBA00023136"/>
    </source>
</evidence>
<dbReference type="CDD" id="cd17315">
    <property type="entry name" value="MFS_GLUT_like"/>
    <property type="match status" value="1"/>
</dbReference>
<dbReference type="InterPro" id="IPR036259">
    <property type="entry name" value="MFS_trans_sf"/>
</dbReference>
<dbReference type="PROSITE" id="PS50850">
    <property type="entry name" value="MFS"/>
    <property type="match status" value="1"/>
</dbReference>
<evidence type="ECO:0000256" key="8">
    <source>
        <dbReference type="SAM" id="Phobius"/>
    </source>
</evidence>
<evidence type="ECO:0000259" key="9">
    <source>
        <dbReference type="PROSITE" id="PS50850"/>
    </source>
</evidence>
<evidence type="ECO:0000256" key="4">
    <source>
        <dbReference type="ARBA" id="ARBA00022989"/>
    </source>
</evidence>
<evidence type="ECO:0000256" key="7">
    <source>
        <dbReference type="SAM" id="MobiDB-lite"/>
    </source>
</evidence>
<dbReference type="PROSITE" id="PS00217">
    <property type="entry name" value="SUGAR_TRANSPORT_2"/>
    <property type="match status" value="1"/>
</dbReference>
<dbReference type="PANTHER" id="PTHR48022">
    <property type="entry name" value="PLASTIDIC GLUCOSE TRANSPORTER 4"/>
    <property type="match status" value="1"/>
</dbReference>
<dbReference type="Pfam" id="PF00083">
    <property type="entry name" value="Sugar_tr"/>
    <property type="match status" value="1"/>
</dbReference>
<feature type="region of interest" description="Disordered" evidence="7">
    <location>
        <begin position="65"/>
        <end position="90"/>
    </location>
</feature>
<evidence type="ECO:0000256" key="2">
    <source>
        <dbReference type="ARBA" id="ARBA00010992"/>
    </source>
</evidence>
<dbReference type="EMBL" id="GCHU01001819">
    <property type="protein sequence ID" value="JAG89368.1"/>
    <property type="molecule type" value="Transcribed_RNA"/>
</dbReference>
<dbReference type="GO" id="GO:0005351">
    <property type="term" value="F:carbohydrate:proton symporter activity"/>
    <property type="evidence" value="ECO:0007669"/>
    <property type="project" value="TreeGrafter"/>
</dbReference>
<organism evidence="10">
    <name type="scientific">Wollemia nobilis</name>
    <dbReference type="NCBI Taxonomy" id="56998"/>
    <lineage>
        <taxon>Eukaryota</taxon>
        <taxon>Viridiplantae</taxon>
        <taxon>Streptophyta</taxon>
        <taxon>Embryophyta</taxon>
        <taxon>Tracheophyta</taxon>
        <taxon>Spermatophyta</taxon>
        <taxon>Pinopsida</taxon>
        <taxon>Pinidae</taxon>
        <taxon>Conifers II</taxon>
        <taxon>Araucariales</taxon>
        <taxon>Araucariaceae</taxon>
        <taxon>Wollemia</taxon>
    </lineage>
</organism>
<keyword evidence="4 8" id="KW-1133">Transmembrane helix</keyword>
<comment type="subcellular location">
    <subcellularLocation>
        <location evidence="1">Membrane</location>
        <topology evidence="1">Multi-pass membrane protein</topology>
    </subcellularLocation>
</comment>
<evidence type="ECO:0000313" key="10">
    <source>
        <dbReference type="EMBL" id="JAG89368.1"/>
    </source>
</evidence>
<dbReference type="InterPro" id="IPR003663">
    <property type="entry name" value="Sugar/inositol_transpt"/>
</dbReference>
<proteinExistence type="inferred from homology"/>
<feature type="transmembrane region" description="Helical" evidence="8">
    <location>
        <begin position="416"/>
        <end position="438"/>
    </location>
</feature>